<dbReference type="RefSeq" id="WP_044831745.1">
    <property type="nucleotide sequence ID" value="NZ_CP059735.1"/>
</dbReference>
<gene>
    <name evidence="2" type="ORF">SG35_017455</name>
</gene>
<evidence type="ECO:0000313" key="2">
    <source>
        <dbReference type="EMBL" id="WDD97132.1"/>
    </source>
</evidence>
<dbReference type="EMBL" id="CP059735">
    <property type="protein sequence ID" value="WDD97132.1"/>
    <property type="molecule type" value="Genomic_DNA"/>
</dbReference>
<feature type="transmembrane region" description="Helical" evidence="1">
    <location>
        <begin position="158"/>
        <end position="176"/>
    </location>
</feature>
<feature type="transmembrane region" description="Helical" evidence="1">
    <location>
        <begin position="50"/>
        <end position="71"/>
    </location>
</feature>
<feature type="transmembrane region" description="Helical" evidence="1">
    <location>
        <begin position="128"/>
        <end position="146"/>
    </location>
</feature>
<protein>
    <submittedName>
        <fullName evidence="2">Uncharacterized protein</fullName>
    </submittedName>
</protein>
<evidence type="ECO:0000256" key="1">
    <source>
        <dbReference type="SAM" id="Phobius"/>
    </source>
</evidence>
<dbReference type="Proteomes" id="UP000032568">
    <property type="component" value="Chromosome"/>
</dbReference>
<reference evidence="2 3" key="2">
    <citation type="journal article" date="2022" name="Mar. Drugs">
        <title>Bioassay-Guided Fractionation Leads to the Detection of Cholic Acid Generated by the Rare Thalassomonas sp.</title>
        <authorList>
            <person name="Pheiffer F."/>
            <person name="Schneider Y.K."/>
            <person name="Hansen E.H."/>
            <person name="Andersen J.H."/>
            <person name="Isaksson J."/>
            <person name="Busche T."/>
            <person name="R C."/>
            <person name="Kalinowski J."/>
            <person name="Zyl L.V."/>
            <person name="Trindade M."/>
        </authorList>
    </citation>
    <scope>NUCLEOTIDE SEQUENCE [LARGE SCALE GENOMIC DNA]</scope>
    <source>
        <strain evidence="2 3">A5K-106</strain>
    </source>
</reference>
<dbReference type="AlphaFoldDB" id="A0AAF0C157"/>
<accession>A0AAF0C157</accession>
<proteinExistence type="predicted"/>
<organism evidence="2 3">
    <name type="scientific">Thalassomonas actiniarum</name>
    <dbReference type="NCBI Taxonomy" id="485447"/>
    <lineage>
        <taxon>Bacteria</taxon>
        <taxon>Pseudomonadati</taxon>
        <taxon>Pseudomonadota</taxon>
        <taxon>Gammaproteobacteria</taxon>
        <taxon>Alteromonadales</taxon>
        <taxon>Colwelliaceae</taxon>
        <taxon>Thalassomonas</taxon>
    </lineage>
</organism>
<keyword evidence="1" id="KW-1133">Transmembrane helix</keyword>
<name>A0AAF0C157_9GAMM</name>
<dbReference type="KEGG" id="tact:SG35_017455"/>
<evidence type="ECO:0000313" key="3">
    <source>
        <dbReference type="Proteomes" id="UP000032568"/>
    </source>
</evidence>
<feature type="transmembrane region" description="Helical" evidence="1">
    <location>
        <begin position="92"/>
        <end position="113"/>
    </location>
</feature>
<keyword evidence="1" id="KW-0472">Membrane</keyword>
<sequence>MDFSTFIILVVFLLPFIIYTDSKARQEENPQGSELIISLLPLCAFFYSEQYWHSLSILILMMVYGIALKILAHKKGWLHFDIALLKSHCIGVFFLAISGYLLYLLLSSLWGLFFGPEGIMATVSEKRLYWPFIIYALLIAAIFLTIFTDQGRAHANKLAPYALFGVLAGFVILPWFTGFYWLLMLAGALIFLFITEFMCTYKSEDVTGTGGIMFFYGYVYMMASVVSVFIYLIFF</sequence>
<reference evidence="2 3" key="1">
    <citation type="journal article" date="2015" name="Genome Announc.">
        <title>Draft Genome Sequences of Marine Isolates of Thalassomonas viridans and Thalassomonas actiniarum.</title>
        <authorList>
            <person name="Olonade I."/>
            <person name="van Zyl L.J."/>
            <person name="Trindade M."/>
        </authorList>
    </citation>
    <scope>NUCLEOTIDE SEQUENCE [LARGE SCALE GENOMIC DNA]</scope>
    <source>
        <strain evidence="2 3">A5K-106</strain>
    </source>
</reference>
<feature type="transmembrane region" description="Helical" evidence="1">
    <location>
        <begin position="213"/>
        <end position="234"/>
    </location>
</feature>
<keyword evidence="1" id="KW-0812">Transmembrane</keyword>
<keyword evidence="3" id="KW-1185">Reference proteome</keyword>